<dbReference type="GO" id="GO:0006281">
    <property type="term" value="P:DNA repair"/>
    <property type="evidence" value="ECO:0007669"/>
    <property type="project" value="InterPro"/>
</dbReference>
<evidence type="ECO:0000313" key="7">
    <source>
        <dbReference type="EMBL" id="CCE78942.1"/>
    </source>
</evidence>
<evidence type="ECO:0000313" key="6">
    <source>
        <dbReference type="EMBL" id="CCE78356.1"/>
    </source>
</evidence>
<dbReference type="Proteomes" id="UP000005222">
    <property type="component" value="Chromosome C"/>
</dbReference>
<dbReference type="InterPro" id="IPR052520">
    <property type="entry name" value="ATL_DNA_repair"/>
</dbReference>
<dbReference type="Pfam" id="PF01035">
    <property type="entry name" value="DNA_binding_1"/>
    <property type="match status" value="1"/>
</dbReference>
<dbReference type="Proteomes" id="UP000005222">
    <property type="component" value="Chromosome D"/>
</dbReference>
<dbReference type="EMBL" id="FO082056">
    <property type="protein sequence ID" value="CCE78942.1"/>
    <property type="molecule type" value="Genomic_DNA"/>
</dbReference>
<dbReference type="HOGENOM" id="CLU_000445_52_5_1"/>
<name>G8YQK7_PICSO</name>
<feature type="domain" description="Methylated-DNA-[protein]-cysteine S-methyltransferase DNA binding" evidence="5">
    <location>
        <begin position="20"/>
        <end position="62"/>
    </location>
</feature>
<accession>G8YQK7</accession>
<proteinExistence type="predicted"/>
<dbReference type="InterPro" id="IPR036217">
    <property type="entry name" value="MethylDNA_cys_MeTrfase_DNAb"/>
</dbReference>
<evidence type="ECO:0000313" key="8">
    <source>
        <dbReference type="Proteomes" id="UP000005222"/>
    </source>
</evidence>
<protein>
    <recommendedName>
        <fullName evidence="2">6-O-methylguanine-DNA methyltransferase</fullName>
    </recommendedName>
    <alternativeName>
        <fullName evidence="4">DNA repair MTase</fullName>
    </alternativeName>
    <alternativeName>
        <fullName evidence="3">O-6-methylguanine-DNA-alkyltransferase</fullName>
    </alternativeName>
</protein>
<dbReference type="OMA" id="YGHIACL"/>
<dbReference type="PANTHER" id="PTHR42942:SF1">
    <property type="entry name" value="ALKYLTRANSFERASE-LIKE PROTEIN 1"/>
    <property type="match status" value="1"/>
</dbReference>
<dbReference type="PANTHER" id="PTHR42942">
    <property type="entry name" value="6-O-METHYLGUANINE DNA METHYLTRANSFERASE"/>
    <property type="match status" value="1"/>
</dbReference>
<dbReference type="CDD" id="cd06445">
    <property type="entry name" value="ATase"/>
    <property type="match status" value="1"/>
</dbReference>
<evidence type="ECO:0000256" key="4">
    <source>
        <dbReference type="ARBA" id="ARBA00033095"/>
    </source>
</evidence>
<dbReference type="InParanoid" id="G8YQK7"/>
<evidence type="ECO:0000256" key="1">
    <source>
        <dbReference type="ARBA" id="ARBA00022763"/>
    </source>
</evidence>
<reference evidence="8" key="2">
    <citation type="journal article" date="2012" name="G3 (Bethesda)">
        <title>Pichia sorbitophila, an interspecies yeast hybrid reveals early steps of genome resolution following polyploidization.</title>
        <authorList>
            <person name="Leh Louis V."/>
            <person name="Despons L."/>
            <person name="Friedrich A."/>
            <person name="Martin T."/>
            <person name="Durrens P."/>
            <person name="Casaregola S."/>
            <person name="Neuveglise C."/>
            <person name="Fairhead C."/>
            <person name="Marck C."/>
            <person name="Cruz J.A."/>
            <person name="Straub M.L."/>
            <person name="Kugler V."/>
            <person name="Sacerdot C."/>
            <person name="Uzunov Z."/>
            <person name="Thierry A."/>
            <person name="Weiss S."/>
            <person name="Bleykasten C."/>
            <person name="De Montigny J."/>
            <person name="Jacques N."/>
            <person name="Jung P."/>
            <person name="Lemaire M."/>
            <person name="Mallet S."/>
            <person name="Morel G."/>
            <person name="Richard G.F."/>
            <person name="Sarkar A."/>
            <person name="Savel G."/>
            <person name="Schacherer J."/>
            <person name="Seret M.L."/>
            <person name="Talla E."/>
            <person name="Samson G."/>
            <person name="Jubin C."/>
            <person name="Poulain J."/>
            <person name="Vacherie B."/>
            <person name="Barbe V."/>
            <person name="Pelletier E."/>
            <person name="Sherman D.J."/>
            <person name="Westhof E."/>
            <person name="Weissenbach J."/>
            <person name="Baret P.V."/>
            <person name="Wincker P."/>
            <person name="Gaillardin C."/>
            <person name="Dujon B."/>
            <person name="Souciet J.L."/>
        </authorList>
    </citation>
    <scope>NUCLEOTIDE SEQUENCE [LARGE SCALE GENOMIC DNA]</scope>
    <source>
        <strain evidence="8">ATCC MYA-4447 / BCRC 22081 / CBS 7064 / NBRC 10061 / NRRL Y-12695</strain>
    </source>
</reference>
<dbReference type="STRING" id="559304.G8YQK7"/>
<dbReference type="InterPro" id="IPR014048">
    <property type="entry name" value="MethylDNA_cys_MeTrfase_DNA-bd"/>
</dbReference>
<dbReference type="eggNOG" id="KOG4062">
    <property type="taxonomic scope" value="Eukaryota"/>
</dbReference>
<evidence type="ECO:0000256" key="3">
    <source>
        <dbReference type="ARBA" id="ARBA00031621"/>
    </source>
</evidence>
<organism evidence="7 8">
    <name type="scientific">Pichia sorbitophila (strain ATCC MYA-4447 / BCRC 22081 / CBS 7064 / NBRC 10061 / NRRL Y-12695)</name>
    <name type="common">Hybrid yeast</name>
    <dbReference type="NCBI Taxonomy" id="559304"/>
    <lineage>
        <taxon>Eukaryota</taxon>
        <taxon>Fungi</taxon>
        <taxon>Dikarya</taxon>
        <taxon>Ascomycota</taxon>
        <taxon>Saccharomycotina</taxon>
        <taxon>Pichiomycetes</taxon>
        <taxon>Debaryomycetaceae</taxon>
        <taxon>Millerozyma</taxon>
    </lineage>
</organism>
<evidence type="ECO:0000256" key="2">
    <source>
        <dbReference type="ARBA" id="ARBA00030795"/>
    </source>
</evidence>
<evidence type="ECO:0000259" key="5">
    <source>
        <dbReference type="Pfam" id="PF01035"/>
    </source>
</evidence>
<dbReference type="AlphaFoldDB" id="G8YQK7"/>
<dbReference type="EMBL" id="FO082057">
    <property type="protein sequence ID" value="CCE78356.1"/>
    <property type="molecule type" value="Genomic_DNA"/>
</dbReference>
<keyword evidence="1" id="KW-0227">DNA damage</keyword>
<keyword evidence="8" id="KW-1185">Reference proteome</keyword>
<dbReference type="SUPFAM" id="SSF46767">
    <property type="entry name" value="Methylated DNA-protein cysteine methyltransferase, C-terminal domain"/>
    <property type="match status" value="1"/>
</dbReference>
<dbReference type="Gene3D" id="1.10.10.10">
    <property type="entry name" value="Winged helix-like DNA-binding domain superfamily/Winged helix DNA-binding domain"/>
    <property type="match status" value="1"/>
</dbReference>
<reference evidence="7" key="1">
    <citation type="submission" date="2011-10" db="EMBL/GenBank/DDBJ databases">
        <authorList>
            <person name="Genoscope - CEA"/>
        </authorList>
    </citation>
    <scope>NUCLEOTIDE SEQUENCE</scope>
</reference>
<dbReference type="InterPro" id="IPR036388">
    <property type="entry name" value="WH-like_DNA-bd_sf"/>
</dbReference>
<dbReference type="GO" id="GO:0003824">
    <property type="term" value="F:catalytic activity"/>
    <property type="evidence" value="ECO:0007669"/>
    <property type="project" value="InterPro"/>
</dbReference>
<gene>
    <name evidence="7" type="primary">Piso0_000977</name>
    <name evidence="6" type="ORF">GNLVRS01_PISO0C08186g</name>
    <name evidence="7" type="ORF">GNLVRS01_PISO0D08253g</name>
</gene>
<sequence length="156" mass="17441">MGNMGDQGFTMKLTDENKAFYYEVFRLVSLIPRGSVTSYGHIAYLAGRPQNSRLVGTALKHFRYIARRLNEEIDASDQASEQVSRASSTSRKVDIDSLPWWRVVSSAGRISPRGNSTAMVDQAMRLRAEGVQVSDKMSLDLETNGWFPSDAESDEE</sequence>
<dbReference type="OrthoDB" id="2548197at2759"/>